<proteinExistence type="predicted"/>
<comment type="caution">
    <text evidence="3">The sequence shown here is derived from an EMBL/GenBank/DDBJ whole genome shotgun (WGS) entry which is preliminary data.</text>
</comment>
<dbReference type="AlphaFoldDB" id="A0A2W2IUI8"/>
<gene>
    <name evidence="3" type="ORF">C1I98_05590</name>
</gene>
<dbReference type="GO" id="GO:0010181">
    <property type="term" value="F:FMN binding"/>
    <property type="evidence" value="ECO:0007669"/>
    <property type="project" value="InterPro"/>
</dbReference>
<dbReference type="GO" id="GO:0006208">
    <property type="term" value="P:pyrimidine nucleobase catabolic process"/>
    <property type="evidence" value="ECO:0007669"/>
    <property type="project" value="TreeGrafter"/>
</dbReference>
<evidence type="ECO:0000259" key="2">
    <source>
        <dbReference type="SMART" id="SM00903"/>
    </source>
</evidence>
<dbReference type="SUPFAM" id="SSF50475">
    <property type="entry name" value="FMN-binding split barrel"/>
    <property type="match status" value="1"/>
</dbReference>
<dbReference type="EMBL" id="POUA01000025">
    <property type="protein sequence ID" value="PZG53364.1"/>
    <property type="molecule type" value="Genomic_DNA"/>
</dbReference>
<dbReference type="InterPro" id="IPR002563">
    <property type="entry name" value="Flavin_Rdtase-like_dom"/>
</dbReference>
<dbReference type="SMART" id="SM00903">
    <property type="entry name" value="Flavin_Reduct"/>
    <property type="match status" value="1"/>
</dbReference>
<dbReference type="InterPro" id="IPR012349">
    <property type="entry name" value="Split_barrel_FMN-bd"/>
</dbReference>
<keyword evidence="4" id="KW-1185">Reference proteome</keyword>
<evidence type="ECO:0000313" key="3">
    <source>
        <dbReference type="EMBL" id="PZG53364.1"/>
    </source>
</evidence>
<evidence type="ECO:0000313" key="4">
    <source>
        <dbReference type="Proteomes" id="UP000248544"/>
    </source>
</evidence>
<organism evidence="3 4">
    <name type="scientific">Spongiactinospora gelatinilytica</name>
    <dbReference type="NCBI Taxonomy" id="2666298"/>
    <lineage>
        <taxon>Bacteria</taxon>
        <taxon>Bacillati</taxon>
        <taxon>Actinomycetota</taxon>
        <taxon>Actinomycetes</taxon>
        <taxon>Streptosporangiales</taxon>
        <taxon>Streptosporangiaceae</taxon>
        <taxon>Spongiactinospora</taxon>
    </lineage>
</organism>
<dbReference type="RefSeq" id="WP_111165996.1">
    <property type="nucleotide sequence ID" value="NZ_POUA01000025.1"/>
</dbReference>
<name>A0A2W2IUI8_9ACTN</name>
<feature type="domain" description="Flavin reductase like" evidence="2">
    <location>
        <begin position="11"/>
        <end position="154"/>
    </location>
</feature>
<reference evidence="3 4" key="1">
    <citation type="submission" date="2018-01" db="EMBL/GenBank/DDBJ databases">
        <title>Draft genome sequence of Sphaerisporangium sp. 7K107.</title>
        <authorList>
            <person name="Sahin N."/>
            <person name="Saygin H."/>
            <person name="Ay H."/>
        </authorList>
    </citation>
    <scope>NUCLEOTIDE SEQUENCE [LARGE SCALE GENOMIC DNA]</scope>
    <source>
        <strain evidence="3 4">7K107</strain>
    </source>
</reference>
<dbReference type="InterPro" id="IPR050268">
    <property type="entry name" value="NADH-dep_flavin_reductase"/>
</dbReference>
<sequence>MTSPDAFRTAMSAFASGVTVVTTMDEGGKPYGFTATSFCSVSLSPPLLLVCLAQSARCYPVFASCGRFAVSMLRDGQDEVALRFADTRADKFGAGVATQTPAGLPIVDSALCGIECSIQDRYDAGDHMLLLGRVDWVHFHSGDPLIYFNRAFHRLGSVRS</sequence>
<dbReference type="Proteomes" id="UP000248544">
    <property type="component" value="Unassembled WGS sequence"/>
</dbReference>
<dbReference type="Gene3D" id="2.30.110.10">
    <property type="entry name" value="Electron Transport, Fmn-binding Protein, Chain A"/>
    <property type="match status" value="1"/>
</dbReference>
<dbReference type="PANTHER" id="PTHR30466:SF1">
    <property type="entry name" value="FMN REDUCTASE (NADH) RUTF"/>
    <property type="match status" value="1"/>
</dbReference>
<dbReference type="Pfam" id="PF01613">
    <property type="entry name" value="Flavin_Reduct"/>
    <property type="match status" value="1"/>
</dbReference>
<evidence type="ECO:0000256" key="1">
    <source>
        <dbReference type="ARBA" id="ARBA00023002"/>
    </source>
</evidence>
<dbReference type="PANTHER" id="PTHR30466">
    <property type="entry name" value="FLAVIN REDUCTASE"/>
    <property type="match status" value="1"/>
</dbReference>
<accession>A0A2W2IUI8</accession>
<protein>
    <submittedName>
        <fullName evidence="3">Flavin reductase</fullName>
    </submittedName>
</protein>
<keyword evidence="1" id="KW-0560">Oxidoreductase</keyword>
<dbReference type="GO" id="GO:0042602">
    <property type="term" value="F:riboflavin reductase (NADPH) activity"/>
    <property type="evidence" value="ECO:0007669"/>
    <property type="project" value="TreeGrafter"/>
</dbReference>